<evidence type="ECO:0000313" key="4">
    <source>
        <dbReference type="EMBL" id="XBH22412.1"/>
    </source>
</evidence>
<sequence>MSEQITVRLCKGASEYSKLVSIWHSAVSSNYDFLTPDDIAFYRKRVTEFYLPSVFLTVAEVDGVACGFAGIANGKLEMMFVEDQYRGTGVGTALMNDALAREPALTLSVNEQNEHAVEFYKRHGFVIDGRSDLDADERPFPLLHMTYSGAAVGAKN</sequence>
<dbReference type="EC" id="2.3.1.-" evidence="4"/>
<dbReference type="GO" id="GO:0016747">
    <property type="term" value="F:acyltransferase activity, transferring groups other than amino-acyl groups"/>
    <property type="evidence" value="ECO:0007669"/>
    <property type="project" value="InterPro"/>
</dbReference>
<proteinExistence type="predicted"/>
<dbReference type="Pfam" id="PF13673">
    <property type="entry name" value="Acetyltransf_10"/>
    <property type="match status" value="1"/>
</dbReference>
<organism evidence="4">
    <name type="scientific">Jonesiaceae bacterium BS-20</name>
    <dbReference type="NCBI Taxonomy" id="3120821"/>
    <lineage>
        <taxon>Bacteria</taxon>
        <taxon>Bacillati</taxon>
        <taxon>Actinomycetota</taxon>
        <taxon>Actinomycetes</taxon>
        <taxon>Micrococcales</taxon>
        <taxon>Jonesiaceae</taxon>
    </lineage>
</organism>
<dbReference type="Gene3D" id="3.40.630.30">
    <property type="match status" value="1"/>
</dbReference>
<keyword evidence="2 4" id="KW-0012">Acyltransferase</keyword>
<name>A0AAU7DZD7_9MICO</name>
<dbReference type="PROSITE" id="PS51186">
    <property type="entry name" value="GNAT"/>
    <property type="match status" value="1"/>
</dbReference>
<feature type="domain" description="N-acetyltransferase" evidence="3">
    <location>
        <begin position="14"/>
        <end position="147"/>
    </location>
</feature>
<dbReference type="InterPro" id="IPR000182">
    <property type="entry name" value="GNAT_dom"/>
</dbReference>
<dbReference type="AlphaFoldDB" id="A0AAU7DZD7"/>
<dbReference type="InterPro" id="IPR016181">
    <property type="entry name" value="Acyl_CoA_acyltransferase"/>
</dbReference>
<keyword evidence="1 4" id="KW-0808">Transferase</keyword>
<dbReference type="CDD" id="cd04301">
    <property type="entry name" value="NAT_SF"/>
    <property type="match status" value="1"/>
</dbReference>
<accession>A0AAU7DZD7</accession>
<gene>
    <name evidence="4" type="ORF">V5R04_04100</name>
</gene>
<evidence type="ECO:0000256" key="1">
    <source>
        <dbReference type="ARBA" id="ARBA00022679"/>
    </source>
</evidence>
<dbReference type="SUPFAM" id="SSF55729">
    <property type="entry name" value="Acyl-CoA N-acyltransferases (Nat)"/>
    <property type="match status" value="1"/>
</dbReference>
<reference evidence="4" key="1">
    <citation type="submission" date="2024-02" db="EMBL/GenBank/DDBJ databases">
        <title>Tomenella chthoni gen. nov. sp. nov., a member of the family Jonesiaceae isolated from bat guano.</title>
        <authorList>
            <person name="Miller S.L."/>
            <person name="King J."/>
            <person name="Sankaranarayanan K."/>
            <person name="Lawson P.A."/>
        </authorList>
    </citation>
    <scope>NUCLEOTIDE SEQUENCE</scope>
    <source>
        <strain evidence="4">BS-20</strain>
    </source>
</reference>
<dbReference type="PANTHER" id="PTHR43800:SF1">
    <property type="entry name" value="PEPTIDYL-LYSINE N-ACETYLTRANSFERASE YJAB"/>
    <property type="match status" value="1"/>
</dbReference>
<evidence type="ECO:0000259" key="3">
    <source>
        <dbReference type="PROSITE" id="PS51186"/>
    </source>
</evidence>
<evidence type="ECO:0000256" key="2">
    <source>
        <dbReference type="ARBA" id="ARBA00023315"/>
    </source>
</evidence>
<protein>
    <submittedName>
        <fullName evidence="4">GNAT family N-acetyltransferase</fullName>
        <ecNumber evidence="4">2.3.1.-</ecNumber>
    </submittedName>
</protein>
<dbReference type="PANTHER" id="PTHR43800">
    <property type="entry name" value="PEPTIDYL-LYSINE N-ACETYLTRANSFERASE YJAB"/>
    <property type="match status" value="1"/>
</dbReference>
<dbReference type="EMBL" id="CP146203">
    <property type="protein sequence ID" value="XBH22412.1"/>
    <property type="molecule type" value="Genomic_DNA"/>
</dbReference>